<dbReference type="Proteomes" id="UP001329430">
    <property type="component" value="Chromosome 7"/>
</dbReference>
<protein>
    <submittedName>
        <fullName evidence="1">Uncharacterized protein</fullName>
    </submittedName>
</protein>
<keyword evidence="2" id="KW-1185">Reference proteome</keyword>
<accession>A0AAN7V7E4</accession>
<proteinExistence type="predicted"/>
<dbReference type="EMBL" id="JAVRBK010000007">
    <property type="protein sequence ID" value="KAK5641578.1"/>
    <property type="molecule type" value="Genomic_DNA"/>
</dbReference>
<evidence type="ECO:0000313" key="1">
    <source>
        <dbReference type="EMBL" id="KAK5641578.1"/>
    </source>
</evidence>
<dbReference type="AlphaFoldDB" id="A0AAN7V7E4"/>
<organism evidence="1 2">
    <name type="scientific">Pyrocoelia pectoralis</name>
    <dbReference type="NCBI Taxonomy" id="417401"/>
    <lineage>
        <taxon>Eukaryota</taxon>
        <taxon>Metazoa</taxon>
        <taxon>Ecdysozoa</taxon>
        <taxon>Arthropoda</taxon>
        <taxon>Hexapoda</taxon>
        <taxon>Insecta</taxon>
        <taxon>Pterygota</taxon>
        <taxon>Neoptera</taxon>
        <taxon>Endopterygota</taxon>
        <taxon>Coleoptera</taxon>
        <taxon>Polyphaga</taxon>
        <taxon>Elateriformia</taxon>
        <taxon>Elateroidea</taxon>
        <taxon>Lampyridae</taxon>
        <taxon>Lampyrinae</taxon>
        <taxon>Pyrocoelia</taxon>
    </lineage>
</organism>
<sequence>MVQMSLNAINAIMSQMHKPISYEPQSEVTEINSLCKETLTKIEPKCEEELNSSLLNQDFEISEDCYDGHNTLKQEPNDFTTIEE</sequence>
<evidence type="ECO:0000313" key="2">
    <source>
        <dbReference type="Proteomes" id="UP001329430"/>
    </source>
</evidence>
<name>A0AAN7V7E4_9COLE</name>
<reference evidence="1 2" key="1">
    <citation type="journal article" date="2024" name="Insects">
        <title>An Improved Chromosome-Level Genome Assembly of the Firefly Pyrocoelia pectoralis.</title>
        <authorList>
            <person name="Fu X."/>
            <person name="Meyer-Rochow V.B."/>
            <person name="Ballantyne L."/>
            <person name="Zhu X."/>
        </authorList>
    </citation>
    <scope>NUCLEOTIDE SEQUENCE [LARGE SCALE GENOMIC DNA]</scope>
    <source>
        <strain evidence="1">XCY_ONT2</strain>
    </source>
</reference>
<feature type="non-terminal residue" evidence="1">
    <location>
        <position position="84"/>
    </location>
</feature>
<comment type="caution">
    <text evidence="1">The sequence shown here is derived from an EMBL/GenBank/DDBJ whole genome shotgun (WGS) entry which is preliminary data.</text>
</comment>
<gene>
    <name evidence="1" type="ORF">RI129_010125</name>
</gene>